<evidence type="ECO:0000313" key="1">
    <source>
        <dbReference type="EMBL" id="CEK63196.1"/>
    </source>
</evidence>
<reference evidence="1" key="1">
    <citation type="submission" date="2014-12" db="EMBL/GenBank/DDBJ databases">
        <title>Insight into the proteome of Arion vulgaris.</title>
        <authorList>
            <person name="Aradska J."/>
            <person name="Bulat T."/>
            <person name="Smidak R."/>
            <person name="Sarate P."/>
            <person name="Gangsoo J."/>
            <person name="Sialana F."/>
            <person name="Bilban M."/>
            <person name="Lubec G."/>
        </authorList>
    </citation>
    <scope>NUCLEOTIDE SEQUENCE</scope>
    <source>
        <tissue evidence="1">Skin</tissue>
    </source>
</reference>
<feature type="non-terminal residue" evidence="1">
    <location>
        <position position="1"/>
    </location>
</feature>
<proteinExistence type="predicted"/>
<feature type="non-terminal residue" evidence="1">
    <location>
        <position position="93"/>
    </location>
</feature>
<accession>A0A0B6Z5L9</accession>
<dbReference type="EMBL" id="HACG01016331">
    <property type="protein sequence ID" value="CEK63196.1"/>
    <property type="molecule type" value="Transcribed_RNA"/>
</dbReference>
<sequence>FNQPSLSTTDSDSLLPHSFFEENHTSQRHVALIKTSDEIKDRENILVISELQKTSPEHVNATNAPTSSWNNQCSMKEQDIECSLNDKEHLKFV</sequence>
<dbReference type="AlphaFoldDB" id="A0A0B6Z5L9"/>
<organism evidence="1">
    <name type="scientific">Arion vulgaris</name>
    <dbReference type="NCBI Taxonomy" id="1028688"/>
    <lineage>
        <taxon>Eukaryota</taxon>
        <taxon>Metazoa</taxon>
        <taxon>Spiralia</taxon>
        <taxon>Lophotrochozoa</taxon>
        <taxon>Mollusca</taxon>
        <taxon>Gastropoda</taxon>
        <taxon>Heterobranchia</taxon>
        <taxon>Euthyneura</taxon>
        <taxon>Panpulmonata</taxon>
        <taxon>Eupulmonata</taxon>
        <taxon>Stylommatophora</taxon>
        <taxon>Helicina</taxon>
        <taxon>Arionoidea</taxon>
        <taxon>Arionidae</taxon>
        <taxon>Arion</taxon>
    </lineage>
</organism>
<gene>
    <name evidence="1" type="primary">ORF47494</name>
</gene>
<protein>
    <submittedName>
        <fullName evidence="1">Uncharacterized protein</fullName>
    </submittedName>
</protein>
<name>A0A0B6Z5L9_9EUPU</name>